<sequence>MGCATITIKYLLYVFNTLWAIIGILLIILGGFGWDAMPRNYAIGVISLGGVILLIAFFGCMGAARESARSLWTHAITMLVMIVLVVVMICFNTRDVFKKYALQEVDDFWQKEITQPGSMDNMQIVYACCGRDSAEDYVNIGRSPPSSCCKDSNCINPLNVYITGCITKVEAAFADEVLTTQICEWCLLGVSLVILLLATTLAIHYTNQKRRFGY</sequence>
<feature type="transmembrane region" description="Helical" evidence="5">
    <location>
        <begin position="12"/>
        <end position="34"/>
    </location>
</feature>
<dbReference type="Proteomes" id="UP000092443">
    <property type="component" value="Unplaced"/>
</dbReference>
<keyword evidence="4 5" id="KW-0472">Membrane</keyword>
<dbReference type="KEGG" id="gfs:119635756"/>
<feature type="transmembrane region" description="Helical" evidence="5">
    <location>
        <begin position="185"/>
        <end position="205"/>
    </location>
</feature>
<gene>
    <name evidence="7" type="primary">LOC119635756</name>
</gene>
<comment type="subcellular location">
    <subcellularLocation>
        <location evidence="1">Membrane</location>
        <topology evidence="1">Multi-pass membrane protein</topology>
    </subcellularLocation>
</comment>
<proteinExistence type="predicted"/>
<dbReference type="RefSeq" id="XP_037886682.1">
    <property type="nucleotide sequence ID" value="XM_038030754.1"/>
</dbReference>
<dbReference type="PANTHER" id="PTHR19282:SF521">
    <property type="entry name" value="IP01817P-RELATED"/>
    <property type="match status" value="1"/>
</dbReference>
<dbReference type="GO" id="GO:0005886">
    <property type="term" value="C:plasma membrane"/>
    <property type="evidence" value="ECO:0007669"/>
    <property type="project" value="TreeGrafter"/>
</dbReference>
<feature type="transmembrane region" description="Helical" evidence="5">
    <location>
        <begin position="70"/>
        <end position="91"/>
    </location>
</feature>
<evidence type="ECO:0000256" key="2">
    <source>
        <dbReference type="ARBA" id="ARBA00022692"/>
    </source>
</evidence>
<dbReference type="AlphaFoldDB" id="A0A9C6DPK6"/>
<keyword evidence="3 5" id="KW-1133">Transmembrane helix</keyword>
<evidence type="ECO:0000256" key="5">
    <source>
        <dbReference type="SAM" id="Phobius"/>
    </source>
</evidence>
<evidence type="ECO:0000256" key="1">
    <source>
        <dbReference type="ARBA" id="ARBA00004141"/>
    </source>
</evidence>
<feature type="transmembrane region" description="Helical" evidence="5">
    <location>
        <begin position="41"/>
        <end position="64"/>
    </location>
</feature>
<evidence type="ECO:0000256" key="4">
    <source>
        <dbReference type="ARBA" id="ARBA00023136"/>
    </source>
</evidence>
<dbReference type="InterPro" id="IPR018499">
    <property type="entry name" value="Tetraspanin/Peripherin"/>
</dbReference>
<keyword evidence="6" id="KW-1185">Reference proteome</keyword>
<dbReference type="InterPro" id="IPR008952">
    <property type="entry name" value="Tetraspanin_EC2_sf"/>
</dbReference>
<accession>A0A9C6DPK6</accession>
<name>A0A9C6DPK6_9MUSC</name>
<dbReference type="Pfam" id="PF00335">
    <property type="entry name" value="Tetraspanin"/>
    <property type="match status" value="1"/>
</dbReference>
<reference evidence="7" key="1">
    <citation type="submission" date="2025-08" db="UniProtKB">
        <authorList>
            <consortium name="RefSeq"/>
        </authorList>
    </citation>
    <scope>IDENTIFICATION</scope>
    <source>
        <tissue evidence="7">Whole body pupa</tissue>
    </source>
</reference>
<evidence type="ECO:0000256" key="3">
    <source>
        <dbReference type="ARBA" id="ARBA00022989"/>
    </source>
</evidence>
<evidence type="ECO:0000313" key="6">
    <source>
        <dbReference type="Proteomes" id="UP000092443"/>
    </source>
</evidence>
<protein>
    <submittedName>
        <fullName evidence="7">Protein late bloomer</fullName>
    </submittedName>
</protein>
<dbReference type="PANTHER" id="PTHR19282">
    <property type="entry name" value="TETRASPANIN"/>
    <property type="match status" value="1"/>
</dbReference>
<dbReference type="CDD" id="cd03127">
    <property type="entry name" value="tetraspanin_LEL"/>
    <property type="match status" value="1"/>
</dbReference>
<dbReference type="GeneID" id="119635756"/>
<dbReference type="SUPFAM" id="SSF48652">
    <property type="entry name" value="Tetraspanin"/>
    <property type="match status" value="1"/>
</dbReference>
<keyword evidence="2 5" id="KW-0812">Transmembrane</keyword>
<organism evidence="6 7">
    <name type="scientific">Glossina fuscipes</name>
    <dbReference type="NCBI Taxonomy" id="7396"/>
    <lineage>
        <taxon>Eukaryota</taxon>
        <taxon>Metazoa</taxon>
        <taxon>Ecdysozoa</taxon>
        <taxon>Arthropoda</taxon>
        <taxon>Hexapoda</taxon>
        <taxon>Insecta</taxon>
        <taxon>Pterygota</taxon>
        <taxon>Neoptera</taxon>
        <taxon>Endopterygota</taxon>
        <taxon>Diptera</taxon>
        <taxon>Brachycera</taxon>
        <taxon>Muscomorpha</taxon>
        <taxon>Hippoboscoidea</taxon>
        <taxon>Glossinidae</taxon>
        <taxon>Glossina</taxon>
    </lineage>
</organism>
<evidence type="ECO:0000313" key="7">
    <source>
        <dbReference type="RefSeq" id="XP_037886682.1"/>
    </source>
</evidence>
<dbReference type="Gene3D" id="1.10.1450.10">
    <property type="entry name" value="Tetraspanin"/>
    <property type="match status" value="1"/>
</dbReference>